<evidence type="ECO:0000256" key="1">
    <source>
        <dbReference type="ARBA" id="ARBA00009469"/>
    </source>
</evidence>
<dbReference type="PANTHER" id="PTHR11377">
    <property type="entry name" value="N-MYRISTOYL TRANSFERASE"/>
    <property type="match status" value="1"/>
</dbReference>
<feature type="region of interest" description="Disordered" evidence="7">
    <location>
        <begin position="1155"/>
        <end position="1196"/>
    </location>
</feature>
<proteinExistence type="inferred from homology"/>
<feature type="region of interest" description="Disordered" evidence="7">
    <location>
        <begin position="885"/>
        <end position="995"/>
    </location>
</feature>
<dbReference type="WBParaSite" id="maker-E.canG7_contigs_1383-snap-gene-0.107-mRNA-1">
    <property type="protein sequence ID" value="maker-E.canG7_contigs_1383-snap-gene-0.107-mRNA-1"/>
    <property type="gene ID" value="EcG7_01154"/>
</dbReference>
<dbReference type="PROSITE" id="PS00975">
    <property type="entry name" value="NMT_1"/>
    <property type="match status" value="1"/>
</dbReference>
<feature type="domain" description="Glycylpeptide N-tetradecanoyltransferase N-terminal" evidence="8">
    <location>
        <begin position="219"/>
        <end position="377"/>
    </location>
</feature>
<feature type="region of interest" description="Disordered" evidence="7">
    <location>
        <begin position="1473"/>
        <end position="1493"/>
    </location>
</feature>
<dbReference type="InterPro" id="IPR022677">
    <property type="entry name" value="NMT_C"/>
</dbReference>
<evidence type="ECO:0000259" key="8">
    <source>
        <dbReference type="Pfam" id="PF01233"/>
    </source>
</evidence>
<dbReference type="InterPro" id="IPR022678">
    <property type="entry name" value="NMT_CS"/>
</dbReference>
<dbReference type="Proteomes" id="UP000887562">
    <property type="component" value="Unplaced"/>
</dbReference>
<dbReference type="InterPro" id="IPR016181">
    <property type="entry name" value="Acyl_CoA_acyltransferase"/>
</dbReference>
<sequence length="1493" mass="168108">MSNSGPPMAEFTSPLRSSPASVAKPDDVPSPDVEADWLARRFIVARISLMVCGEMTRNSCTLKRAIILPAISRMSGRLVEESRRRSVAERALRWEWGTLGEKVKAYGRVCSSSLVLCVSLDTTMPRKSNKQRKPRPSATENGDDNANAPAPPSSTIEEAVKTNEAELLKQLTNVMLTSPRNLPGLSAAKSSKKSKEDYKFWKTQPVPDIGEEITENEPVEPDVPVSQIRTESYSLPAEFVWCDLDLNNSKELDELFTLLNENYVEDDDHIFRFSYARDFLKWTMQPPGWRPEWHVSVRVAKNKKLVGFIAGMPCDIRVYNKTKKMVEINFLCVHKRLRDKRMAPVLIREITRRVNLHAIYQAVYTSGVVLPRPVATCRYWHRPLNPRKLVDVGFSHLTRTMTLHRAMKLYRLPDTTSLPGFRILESRDLPACRQLLATYLESRSRLHPVFSEEEFAHWFLPRDDVVHAYVVERASDGTITDMVSFYSLPSSVMQHPRYNLLRAAYSFYNVSTETPWTVLMKEALIVAKQLGYDVFNALDLLDNASFFEDLKFGIGDGNLHYYLYNWRCPVLKPEEVLPQVLKCGYRDERGVESPPRLGPGSIIMPHLCQDVTVSKSKKAVSQGRCPRVHAPQMSLDCVHFAPPTDINVELVHNGEFLLVQLHFPGIGNSPSSLTPQNVRGRSRLFSCFILSKSHVPTHESTWMKLVDEKTPSTVMRSGEWVPIQPGRKPVNGEMWLRIFRRRVSIMVIPPKQEKDVMQVDPKTSVPQGPPVTRYYYWDSSRLNRALNPRRSEILVRHDHVFLRLACSGELWTEEDVKGLQKVFLNEEAEMGSKVASNVQVKHESNSEDTPFLATSNQECNQKYRLGGDVNPCKNNAAFVSLTAEERQAEGEEGWMESENKIDREEKDLIPKLTEKNKVTSERTSFIDTETPPLERPDLNDVVQNGTSGETVSLKTDTDGDSQEVQHSDTLVEEKPVDESEGSKQKAEDPRSIERATSCTDLRKVVDAATATTTERGIKCGGGGSDGERCHYCVGVRDQVGKAEFCALQARVEAMDKEEWGRVLDIIIGKSNGRGRGFIRQQPLNRCRKDAPHLNKLSHMSAYRIHFDYPTKVETARMNNKARDLFVRLTFPGLHNPSPRPRRSKWCSGCRCSCTSAPSSSDDHEPVWSNLIKPPARSSSSNTTASNSPGKWTSVLPSQKPANGDIWIRVSSNRVSLMLILCGPSPLTQRMDSRASEAQQESLKSLSISDLREQEGETYSEHFPTVYYYWDSGRLSRKLDAAKSSMAVAEACVCLMLAAAARGEGWSDEDLKMVHRSVRVSTPPVPKKRTVEKRDFCWQESVKDTEEVSSKNFVIVDYENGTELPSKSPEIGDVESNECGVEEEDLLSRLVNRIGSNSARTCQCNGKCNQMGHMDSWADETVAELSAENVEGCVPVKPVPSKAGTSRTIGGTRHRANMRKAVRRQRHEMLMQIFASSQPSTRSSVSSEDCGVLD</sequence>
<dbReference type="SUPFAM" id="SSF55729">
    <property type="entry name" value="Acyl-CoA N-acyltransferases (Nat)"/>
    <property type="match status" value="2"/>
</dbReference>
<comment type="function">
    <text evidence="5">Adds a myristoyl group to the N-terminal glycine residue of certain cellular proteins.</text>
</comment>
<name>A0A915EW34_9CEST</name>
<reference evidence="11" key="1">
    <citation type="submission" date="2022-11" db="UniProtKB">
        <authorList>
            <consortium name="WormBaseParasite"/>
        </authorList>
    </citation>
    <scope>IDENTIFICATION</scope>
</reference>
<comment type="catalytic activity">
    <reaction evidence="5">
        <text>N-terminal glycyl-[protein] + tetradecanoyl-CoA = N-tetradecanoylglycyl-[protein] + CoA + H(+)</text>
        <dbReference type="Rhea" id="RHEA:15521"/>
        <dbReference type="Rhea" id="RHEA-COMP:12666"/>
        <dbReference type="Rhea" id="RHEA-COMP:12667"/>
        <dbReference type="ChEBI" id="CHEBI:15378"/>
        <dbReference type="ChEBI" id="CHEBI:57287"/>
        <dbReference type="ChEBI" id="CHEBI:57385"/>
        <dbReference type="ChEBI" id="CHEBI:64723"/>
        <dbReference type="ChEBI" id="CHEBI:133050"/>
        <dbReference type="EC" id="2.3.1.97"/>
    </reaction>
</comment>
<feature type="compositionally biased region" description="Basic and acidic residues" evidence="7">
    <location>
        <begin position="897"/>
        <end position="920"/>
    </location>
</feature>
<accession>A0A915EW34</accession>
<feature type="compositionally biased region" description="Basic and acidic residues" evidence="7">
    <location>
        <begin position="963"/>
        <end position="993"/>
    </location>
</feature>
<dbReference type="Pfam" id="PF02799">
    <property type="entry name" value="NMT_C"/>
    <property type="match status" value="1"/>
</dbReference>
<dbReference type="GO" id="GO:0005737">
    <property type="term" value="C:cytoplasm"/>
    <property type="evidence" value="ECO:0007669"/>
    <property type="project" value="TreeGrafter"/>
</dbReference>
<feature type="compositionally biased region" description="Polar residues" evidence="7">
    <location>
        <begin position="941"/>
        <end position="954"/>
    </location>
</feature>
<evidence type="ECO:0000313" key="10">
    <source>
        <dbReference type="Proteomes" id="UP000887562"/>
    </source>
</evidence>
<feature type="region of interest" description="Disordered" evidence="7">
    <location>
        <begin position="1435"/>
        <end position="1456"/>
    </location>
</feature>
<dbReference type="GO" id="GO:0004379">
    <property type="term" value="F:glycylpeptide N-tetradecanoyltransferase activity"/>
    <property type="evidence" value="ECO:0007669"/>
    <property type="project" value="UniProtKB-EC"/>
</dbReference>
<keyword evidence="10" id="KW-1185">Reference proteome</keyword>
<feature type="compositionally biased region" description="Low complexity" evidence="7">
    <location>
        <begin position="1177"/>
        <end position="1187"/>
    </location>
</feature>
<evidence type="ECO:0000256" key="3">
    <source>
        <dbReference type="ARBA" id="ARBA00022679"/>
    </source>
</evidence>
<feature type="domain" description="Glycylpeptide N-tetradecanoyltransferase C-terminal" evidence="9">
    <location>
        <begin position="391"/>
        <end position="570"/>
    </location>
</feature>
<evidence type="ECO:0000256" key="5">
    <source>
        <dbReference type="RuleBase" id="RU000586"/>
    </source>
</evidence>
<evidence type="ECO:0000256" key="6">
    <source>
        <dbReference type="RuleBase" id="RU004178"/>
    </source>
</evidence>
<protein>
    <recommendedName>
        <fullName evidence="2 5">Glycylpeptide N-tetradecanoyltransferase</fullName>
        <ecNumber evidence="2 5">2.3.1.97</ecNumber>
    </recommendedName>
</protein>
<dbReference type="FunFam" id="3.40.630.170:FF:000001">
    <property type="entry name" value="Glycylpeptide N-tetradecanoyltransferase"/>
    <property type="match status" value="1"/>
</dbReference>
<dbReference type="InterPro" id="IPR022676">
    <property type="entry name" value="NMT_N"/>
</dbReference>
<comment type="similarity">
    <text evidence="1 6">Belongs to the NMT family.</text>
</comment>
<dbReference type="PROSITE" id="PS00976">
    <property type="entry name" value="NMT_2"/>
    <property type="match status" value="1"/>
</dbReference>
<feature type="region of interest" description="Disordered" evidence="7">
    <location>
        <begin position="1"/>
        <end position="29"/>
    </location>
</feature>
<dbReference type="InterPro" id="IPR000903">
    <property type="entry name" value="NMT"/>
</dbReference>
<dbReference type="EC" id="2.3.1.97" evidence="2 5"/>
<evidence type="ECO:0000259" key="9">
    <source>
        <dbReference type="Pfam" id="PF02799"/>
    </source>
</evidence>
<dbReference type="Pfam" id="PF01233">
    <property type="entry name" value="NMT"/>
    <property type="match status" value="1"/>
</dbReference>
<evidence type="ECO:0000256" key="2">
    <source>
        <dbReference type="ARBA" id="ARBA00012923"/>
    </source>
</evidence>
<evidence type="ECO:0000256" key="7">
    <source>
        <dbReference type="SAM" id="MobiDB-lite"/>
    </source>
</evidence>
<evidence type="ECO:0000256" key="4">
    <source>
        <dbReference type="ARBA" id="ARBA00023315"/>
    </source>
</evidence>
<keyword evidence="3 5" id="KW-0808">Transferase</keyword>
<feature type="compositionally biased region" description="Low complexity" evidence="7">
    <location>
        <begin position="1475"/>
        <end position="1486"/>
    </location>
</feature>
<evidence type="ECO:0000313" key="11">
    <source>
        <dbReference type="WBParaSite" id="maker-E.canG7_contigs_1383-snap-gene-0.107-mRNA-1"/>
    </source>
</evidence>
<feature type="region of interest" description="Disordered" evidence="7">
    <location>
        <begin position="125"/>
        <end position="155"/>
    </location>
</feature>
<dbReference type="Gene3D" id="3.40.630.170">
    <property type="match status" value="1"/>
</dbReference>
<keyword evidence="4 5" id="KW-0012">Acyltransferase</keyword>
<dbReference type="PANTHER" id="PTHR11377:SF5">
    <property type="entry name" value="GLYCYLPEPTIDE N-TETRADECANOYLTRANSFERASE"/>
    <property type="match status" value="1"/>
</dbReference>
<organism evidence="10 11">
    <name type="scientific">Echinococcus canadensis</name>
    <dbReference type="NCBI Taxonomy" id="519352"/>
    <lineage>
        <taxon>Eukaryota</taxon>
        <taxon>Metazoa</taxon>
        <taxon>Spiralia</taxon>
        <taxon>Lophotrochozoa</taxon>
        <taxon>Platyhelminthes</taxon>
        <taxon>Cestoda</taxon>
        <taxon>Eucestoda</taxon>
        <taxon>Cyclophyllidea</taxon>
        <taxon>Taeniidae</taxon>
        <taxon>Echinococcus</taxon>
        <taxon>Echinococcus canadensis group</taxon>
    </lineage>
</organism>